<organism evidence="1">
    <name type="scientific">Arundo donax</name>
    <name type="common">Giant reed</name>
    <name type="synonym">Donax arundinaceus</name>
    <dbReference type="NCBI Taxonomy" id="35708"/>
    <lineage>
        <taxon>Eukaryota</taxon>
        <taxon>Viridiplantae</taxon>
        <taxon>Streptophyta</taxon>
        <taxon>Embryophyta</taxon>
        <taxon>Tracheophyta</taxon>
        <taxon>Spermatophyta</taxon>
        <taxon>Magnoliopsida</taxon>
        <taxon>Liliopsida</taxon>
        <taxon>Poales</taxon>
        <taxon>Poaceae</taxon>
        <taxon>PACMAD clade</taxon>
        <taxon>Arundinoideae</taxon>
        <taxon>Arundineae</taxon>
        <taxon>Arundo</taxon>
    </lineage>
</organism>
<reference evidence="1" key="2">
    <citation type="journal article" date="2015" name="Data Brief">
        <title>Shoot transcriptome of the giant reed, Arundo donax.</title>
        <authorList>
            <person name="Barrero R.A."/>
            <person name="Guerrero F.D."/>
            <person name="Moolhuijzen P."/>
            <person name="Goolsby J.A."/>
            <person name="Tidwell J."/>
            <person name="Bellgard S.E."/>
            <person name="Bellgard M.I."/>
        </authorList>
    </citation>
    <scope>NUCLEOTIDE SEQUENCE</scope>
    <source>
        <tissue evidence="1">Shoot tissue taken approximately 20 cm above the soil surface</tissue>
    </source>
</reference>
<name>A0A0A9F1K8_ARUDO</name>
<accession>A0A0A9F1K8</accession>
<protein>
    <submittedName>
        <fullName evidence="1">Uncharacterized protein</fullName>
    </submittedName>
</protein>
<dbReference type="EMBL" id="GBRH01195743">
    <property type="protein sequence ID" value="JAE02153.1"/>
    <property type="molecule type" value="Transcribed_RNA"/>
</dbReference>
<dbReference type="AlphaFoldDB" id="A0A0A9F1K8"/>
<reference evidence="1" key="1">
    <citation type="submission" date="2014-09" db="EMBL/GenBank/DDBJ databases">
        <authorList>
            <person name="Magalhaes I.L.F."/>
            <person name="Oliveira U."/>
            <person name="Santos F.R."/>
            <person name="Vidigal T.H.D.A."/>
            <person name="Brescovit A.D."/>
            <person name="Santos A.J."/>
        </authorList>
    </citation>
    <scope>NUCLEOTIDE SEQUENCE</scope>
    <source>
        <tissue evidence="1">Shoot tissue taken approximately 20 cm above the soil surface</tissue>
    </source>
</reference>
<sequence>MIATLLWRARCGSIFWTATCRVLRSHTAAHNVYGFNISFQVWI</sequence>
<evidence type="ECO:0000313" key="1">
    <source>
        <dbReference type="EMBL" id="JAE02153.1"/>
    </source>
</evidence>
<proteinExistence type="predicted"/>